<dbReference type="PROSITE" id="PS51257">
    <property type="entry name" value="PROKAR_LIPOPROTEIN"/>
    <property type="match status" value="1"/>
</dbReference>
<dbReference type="GeneID" id="26632164"/>
<accession>A0A0M5M545</accession>
<dbReference type="OrthoDB" id="18463at10239"/>
<evidence type="ECO:0008006" key="3">
    <source>
        <dbReference type="Google" id="ProtNLM"/>
    </source>
</evidence>
<sequence>MRKGIVAVVLVGALSLVGCATQNQHWERGCKVQSKDMLYGSNSDGGTTRTKRISTTCGAFDVEDAIEVGHMNSYDLWAKLEEGKTYDLKVGGLRNGFLSMFPTVLEVKDAG</sequence>
<organism evidence="1 2">
    <name type="scientific">Mycobacterium phage Archie</name>
    <dbReference type="NCBI Taxonomy" id="1718599"/>
    <lineage>
        <taxon>Viruses</taxon>
        <taxon>Duplodnaviria</taxon>
        <taxon>Heunggongvirae</taxon>
        <taxon>Uroviricota</taxon>
        <taxon>Caudoviricetes</taxon>
        <taxon>Vilmaviridae</taxon>
        <taxon>Lclasvirinae</taxon>
        <taxon>Faithunavirus</taxon>
        <taxon>Faithunavirus archie</taxon>
    </lineage>
</organism>
<gene>
    <name evidence="1" type="ORF">SEA_ARCHIE_57</name>
</gene>
<dbReference type="RefSeq" id="YP_009205524.1">
    <property type="nucleotide sequence ID" value="NC_028878.1"/>
</dbReference>
<protein>
    <recommendedName>
        <fullName evidence="3">Lipoprotein</fullName>
    </recommendedName>
</protein>
<evidence type="ECO:0000313" key="2">
    <source>
        <dbReference type="Proteomes" id="UP000201697"/>
    </source>
</evidence>
<reference evidence="1 2" key="1">
    <citation type="submission" date="2015-08" db="EMBL/GenBank/DDBJ databases">
        <authorList>
            <person name="Clarke R.M."/>
            <person name="Taylor B.J."/>
            <person name="Thorniley A.J."/>
            <person name="Dasenko M.A."/>
            <person name="Denver D.R."/>
            <person name="Garcia-Ruiz H."/>
            <person name="Hoyer J.S."/>
            <person name="Jogdeo S."/>
            <person name="Sullivan C.M."/>
            <person name="Peterson M.R."/>
            <person name="Rowley E.R."/>
            <person name="Schnitzler C.E."/>
            <person name="Vining K.J."/>
            <person name="Almabruk K.H."/>
            <person name="Banawas S."/>
            <person name="Beatty C."/>
            <person name="Bullock C.J."/>
            <person name="Cappellazzi J.E."/>
            <person name="Chagani S.E."/>
            <person name="Chatterjee P."/>
            <person name="Cram E.D."/>
            <person name="Elorriaga M.E."/>
            <person name="Esser M."/>
            <person name="Fellows E.J."/>
            <person name="Garcia G.R."/>
            <person name="Gullaba J.M."/>
            <person name="Kinsley M.A."/>
            <person name="Luo F."/>
            <person name="McGinnis M."/>
            <person name="Paquette C.E."/>
            <person name="Reddekopp R.L."/>
            <person name="Rosen K.L."/>
            <person name="Sahlfeld L.M."/>
            <person name="Vondras A.M."/>
            <person name="Wang J.X."/>
            <person name="Weiss E.S."/>
            <person name="Wernick R."/>
            <person name="Abuelizz H.A."/>
            <person name="Amaro Y."/>
            <person name="Archer C.L."/>
            <person name="Basu A."/>
            <person name="Bellinger M.R."/>
            <person name="Johnson S.F."/>
            <person name="Kitchen S.A."/>
            <person name="Li M."/>
            <person name="Morey-Castro K.E."/>
            <person name="Lavalleur H.J."/>
            <person name="Rangel L.J."/>
            <person name="Ree J.F."/>
            <person name="Shay S.D."/>
            <person name="Sheng Y."/>
            <person name="Smyth J.C."/>
            <person name="Stamm E.A."/>
            <person name="Taylor C.R."/>
            <person name="Vining O.B."/>
            <person name="Wanzeck K.M."/>
            <person name="Watson G."/>
            <person name="Bruck A.J."/>
            <person name="Anders K.R."/>
            <person name="Bradley K.W."/>
            <person name="Asai D.J."/>
            <person name="Bowman C.A."/>
            <person name="Russell D.A."/>
            <person name="Pope W.H."/>
            <person name="Jacobs-Sera D."/>
            <person name="Hendrix R.W."/>
            <person name="Hatfull G.F."/>
        </authorList>
    </citation>
    <scope>NUCLEOTIDE SEQUENCE [LARGE SCALE GENOMIC DNA]</scope>
</reference>
<dbReference type="Proteomes" id="UP000201697">
    <property type="component" value="Segment"/>
</dbReference>
<proteinExistence type="predicted"/>
<keyword evidence="2" id="KW-1185">Reference proteome</keyword>
<dbReference type="KEGG" id="vg:26632164"/>
<dbReference type="EMBL" id="KT591489">
    <property type="protein sequence ID" value="ALF00363.1"/>
    <property type="molecule type" value="Genomic_DNA"/>
</dbReference>
<name>A0A0M5M545_9CAUD</name>
<evidence type="ECO:0000313" key="1">
    <source>
        <dbReference type="EMBL" id="ALF00363.1"/>
    </source>
</evidence>